<feature type="transmembrane region" description="Helical" evidence="1">
    <location>
        <begin position="49"/>
        <end position="68"/>
    </location>
</feature>
<reference evidence="2 3" key="1">
    <citation type="submission" date="2019-11" db="EMBL/GenBank/DDBJ databases">
        <authorList>
            <person name="Dong K."/>
        </authorList>
    </citation>
    <scope>NUCLEOTIDE SEQUENCE [LARGE SCALE GENOMIC DNA]</scope>
    <source>
        <strain evidence="2 3">NBRC 111993</strain>
    </source>
</reference>
<evidence type="ECO:0000256" key="1">
    <source>
        <dbReference type="SAM" id="Phobius"/>
    </source>
</evidence>
<feature type="transmembrane region" description="Helical" evidence="1">
    <location>
        <begin position="198"/>
        <end position="227"/>
    </location>
</feature>
<evidence type="ECO:0000313" key="3">
    <source>
        <dbReference type="Proteomes" id="UP000478183"/>
    </source>
</evidence>
<organism evidence="2 3">
    <name type="scientific">Paracoccus aestuariivivens</name>
    <dbReference type="NCBI Taxonomy" id="1820333"/>
    <lineage>
        <taxon>Bacteria</taxon>
        <taxon>Pseudomonadati</taxon>
        <taxon>Pseudomonadota</taxon>
        <taxon>Alphaproteobacteria</taxon>
        <taxon>Rhodobacterales</taxon>
        <taxon>Paracoccaceae</taxon>
        <taxon>Paracoccus</taxon>
    </lineage>
</organism>
<dbReference type="RefSeq" id="WP_155094557.1">
    <property type="nucleotide sequence ID" value="NZ_WMIE01000001.1"/>
</dbReference>
<dbReference type="AlphaFoldDB" id="A0A6L6J4W2"/>
<evidence type="ECO:0000313" key="2">
    <source>
        <dbReference type="EMBL" id="MTH77142.1"/>
    </source>
</evidence>
<protein>
    <submittedName>
        <fullName evidence="2">Uncharacterized protein</fullName>
    </submittedName>
</protein>
<keyword evidence="1" id="KW-1133">Transmembrane helix</keyword>
<feature type="transmembrane region" description="Helical" evidence="1">
    <location>
        <begin position="130"/>
        <end position="148"/>
    </location>
</feature>
<sequence length="274" mass="30546">MLEPADSRPMTMRENEVRRFVHTRFGLRGTLKLHRAALGADLLRAPVNVMLSPVFLFIRLVVVILRLFRARRVAEWLAARKIFLTSDLARQVETDLTALLARLDAQKLAPDASPETTKRAIAAYAETRNAVSEITTTLIVLIAGYLIFYRPTPGILSLAEPVAQMRAQSRAIEEFALGGWAGQMWYGLFPTQLSTVELVFTTIALSVGASVVTTFAGLIADPVQLWTGIHKRRLMRMLVRLDRQQESGAIAREHVLARLGDLGDIASSIWRGMR</sequence>
<keyword evidence="1" id="KW-0472">Membrane</keyword>
<accession>A0A6L6J4W2</accession>
<dbReference type="OrthoDB" id="9342581at2"/>
<keyword evidence="1" id="KW-0812">Transmembrane</keyword>
<dbReference type="EMBL" id="WMIE01000001">
    <property type="protein sequence ID" value="MTH77142.1"/>
    <property type="molecule type" value="Genomic_DNA"/>
</dbReference>
<dbReference type="InterPro" id="IPR046575">
    <property type="entry name" value="DUF6635"/>
</dbReference>
<dbReference type="Pfam" id="PF20340">
    <property type="entry name" value="DUF6635"/>
    <property type="match status" value="1"/>
</dbReference>
<proteinExistence type="predicted"/>
<gene>
    <name evidence="2" type="ORF">GL286_05330</name>
</gene>
<comment type="caution">
    <text evidence="2">The sequence shown here is derived from an EMBL/GenBank/DDBJ whole genome shotgun (WGS) entry which is preliminary data.</text>
</comment>
<name>A0A6L6J4W2_9RHOB</name>
<dbReference type="Proteomes" id="UP000478183">
    <property type="component" value="Unassembled WGS sequence"/>
</dbReference>
<keyword evidence="3" id="KW-1185">Reference proteome</keyword>